<evidence type="ECO:0000313" key="7">
    <source>
        <dbReference type="EMBL" id="CAK7345362.1"/>
    </source>
</evidence>
<keyword evidence="8" id="KW-1185">Reference proteome</keyword>
<accession>A0AAV1S3S7</accession>
<protein>
    <recommendedName>
        <fullName evidence="6">Exostosin GT47 domain-containing protein</fullName>
    </recommendedName>
</protein>
<evidence type="ECO:0000256" key="2">
    <source>
        <dbReference type="ARBA" id="ARBA00010271"/>
    </source>
</evidence>
<dbReference type="Proteomes" id="UP001314170">
    <property type="component" value="Unassembled WGS sequence"/>
</dbReference>
<comment type="caution">
    <text evidence="7">The sequence shown here is derived from an EMBL/GenBank/DDBJ whole genome shotgun (WGS) entry which is preliminary data.</text>
</comment>
<name>A0AAV1S3S7_9ROSI</name>
<keyword evidence="4" id="KW-0812">Transmembrane</keyword>
<dbReference type="InterPro" id="IPR004263">
    <property type="entry name" value="Exostosin"/>
</dbReference>
<feature type="domain" description="Exostosin GT47" evidence="6">
    <location>
        <begin position="94"/>
        <end position="243"/>
    </location>
</feature>
<proteinExistence type="inferred from homology"/>
<evidence type="ECO:0000256" key="4">
    <source>
        <dbReference type="ARBA" id="ARBA00022968"/>
    </source>
</evidence>
<dbReference type="Pfam" id="PF03016">
    <property type="entry name" value="Exostosin_GT47"/>
    <property type="match status" value="1"/>
</dbReference>
<evidence type="ECO:0000256" key="5">
    <source>
        <dbReference type="ARBA" id="ARBA00023034"/>
    </source>
</evidence>
<dbReference type="EMBL" id="CAWUPB010001168">
    <property type="protein sequence ID" value="CAK7345362.1"/>
    <property type="molecule type" value="Genomic_DNA"/>
</dbReference>
<keyword evidence="3" id="KW-0328">Glycosyltransferase</keyword>
<keyword evidence="3" id="KW-0808">Transferase</keyword>
<evidence type="ECO:0000256" key="1">
    <source>
        <dbReference type="ARBA" id="ARBA00004323"/>
    </source>
</evidence>
<gene>
    <name evidence="7" type="ORF">DCAF_LOCUS18197</name>
</gene>
<evidence type="ECO:0000259" key="6">
    <source>
        <dbReference type="Pfam" id="PF03016"/>
    </source>
</evidence>
<dbReference type="GO" id="GO:0000139">
    <property type="term" value="C:Golgi membrane"/>
    <property type="evidence" value="ECO:0007669"/>
    <property type="project" value="UniProtKB-SubCell"/>
</dbReference>
<dbReference type="PANTHER" id="PTHR11062">
    <property type="entry name" value="EXOSTOSIN HEPARAN SULFATE GLYCOSYLTRANSFERASE -RELATED"/>
    <property type="match status" value="1"/>
</dbReference>
<comment type="subcellular location">
    <subcellularLocation>
        <location evidence="1">Golgi apparatus membrane</location>
        <topology evidence="1">Single-pass type II membrane protein</topology>
    </subcellularLocation>
</comment>
<dbReference type="AlphaFoldDB" id="A0AAV1S3S7"/>
<dbReference type="InterPro" id="IPR040911">
    <property type="entry name" value="Exostosin_GT47"/>
</dbReference>
<evidence type="ECO:0000313" key="8">
    <source>
        <dbReference type="Proteomes" id="UP001314170"/>
    </source>
</evidence>
<evidence type="ECO:0000256" key="3">
    <source>
        <dbReference type="ARBA" id="ARBA00022676"/>
    </source>
</evidence>
<sequence length="265" mass="30300">MEKRFKVWVYKEGERPLVHGGPLNLIYSVEGQFLDEMEGGKSHFAASHPDEAHTFLLPISVTYIIHYLYRPLVTYSRDQLQRLVQDYARCTRHFKSQSSSLQELHQSPLQCKYNRKAWTPGKGLPASKRSIFAFFAGGAHGYIRKVLLENWKDKDDEIQVHEYLDKKRDNYFKLVGQSKFCLCPSGYEVASPRVVTAIQLGCVPVTISKNYTLPFSDVLDWSKFSVNIPVEKIPEIKTILKKISFKRDTISDGAADAPPLPQCEV</sequence>
<comment type="similarity">
    <text evidence="2">Belongs to the glycosyltransferase 47 family.</text>
</comment>
<dbReference type="PANTHER" id="PTHR11062:SF267">
    <property type="entry name" value="EXOSTOSIN FAMILY PROTEIN"/>
    <property type="match status" value="1"/>
</dbReference>
<organism evidence="7 8">
    <name type="scientific">Dovyalis caffra</name>
    <dbReference type="NCBI Taxonomy" id="77055"/>
    <lineage>
        <taxon>Eukaryota</taxon>
        <taxon>Viridiplantae</taxon>
        <taxon>Streptophyta</taxon>
        <taxon>Embryophyta</taxon>
        <taxon>Tracheophyta</taxon>
        <taxon>Spermatophyta</taxon>
        <taxon>Magnoliopsida</taxon>
        <taxon>eudicotyledons</taxon>
        <taxon>Gunneridae</taxon>
        <taxon>Pentapetalae</taxon>
        <taxon>rosids</taxon>
        <taxon>fabids</taxon>
        <taxon>Malpighiales</taxon>
        <taxon>Salicaceae</taxon>
        <taxon>Flacourtieae</taxon>
        <taxon>Dovyalis</taxon>
    </lineage>
</organism>
<keyword evidence="5" id="KW-0333">Golgi apparatus</keyword>
<dbReference type="GO" id="GO:0016757">
    <property type="term" value="F:glycosyltransferase activity"/>
    <property type="evidence" value="ECO:0007669"/>
    <property type="project" value="UniProtKB-KW"/>
</dbReference>
<reference evidence="7 8" key="1">
    <citation type="submission" date="2024-01" db="EMBL/GenBank/DDBJ databases">
        <authorList>
            <person name="Waweru B."/>
        </authorList>
    </citation>
    <scope>NUCLEOTIDE SEQUENCE [LARGE SCALE GENOMIC DNA]</scope>
</reference>
<keyword evidence="4" id="KW-0735">Signal-anchor</keyword>